<feature type="region of interest" description="Disordered" evidence="1">
    <location>
        <begin position="84"/>
        <end position="117"/>
    </location>
</feature>
<feature type="domain" description="DUF6980" evidence="2">
    <location>
        <begin position="4"/>
        <end position="99"/>
    </location>
</feature>
<dbReference type="Pfam" id="PF22400">
    <property type="entry name" value="DUF6980"/>
    <property type="match status" value="1"/>
</dbReference>
<protein>
    <recommendedName>
        <fullName evidence="2">DUF6980 domain-containing protein</fullName>
    </recommendedName>
</protein>
<dbReference type="Proteomes" id="UP001230654">
    <property type="component" value="Unassembled WGS sequence"/>
</dbReference>
<evidence type="ECO:0000313" key="3">
    <source>
        <dbReference type="EMBL" id="MDQ0584348.1"/>
    </source>
</evidence>
<sequence>MIDHCCAEMTRQADRRCGTHPDVFACPDALVRYEPKFREYGLIVHDGGSAYREIAFCPWCGTRLPQSRRDGWFDALEARGIDPWEDRVPPEFEDERWLREGPTDPAAPAGQDPPPSR</sequence>
<dbReference type="RefSeq" id="WP_373428839.1">
    <property type="nucleotide sequence ID" value="NZ_JAUSWV010000002.1"/>
</dbReference>
<feature type="compositionally biased region" description="Basic and acidic residues" evidence="1">
    <location>
        <begin position="84"/>
        <end position="102"/>
    </location>
</feature>
<gene>
    <name evidence="3" type="ORF">QF030_006526</name>
</gene>
<comment type="caution">
    <text evidence="3">The sequence shown here is derived from an EMBL/GenBank/DDBJ whole genome shotgun (WGS) entry which is preliminary data.</text>
</comment>
<name>A0ABU0P069_STRRH</name>
<dbReference type="EMBL" id="JAUSWV010000002">
    <property type="protein sequence ID" value="MDQ0584348.1"/>
    <property type="molecule type" value="Genomic_DNA"/>
</dbReference>
<reference evidence="3 4" key="1">
    <citation type="submission" date="2023-07" db="EMBL/GenBank/DDBJ databases">
        <title>Comparative genomics of wheat-associated soil bacteria to identify genetic determinants of phenazine resistance.</title>
        <authorList>
            <person name="Mouncey N."/>
        </authorList>
    </citation>
    <scope>NUCLEOTIDE SEQUENCE [LARGE SCALE GENOMIC DNA]</scope>
    <source>
        <strain evidence="3 4">B2I6</strain>
    </source>
</reference>
<proteinExistence type="predicted"/>
<evidence type="ECO:0000259" key="2">
    <source>
        <dbReference type="Pfam" id="PF22400"/>
    </source>
</evidence>
<accession>A0ABU0P069</accession>
<dbReference type="InterPro" id="IPR053918">
    <property type="entry name" value="DUF6980"/>
</dbReference>
<evidence type="ECO:0000313" key="4">
    <source>
        <dbReference type="Proteomes" id="UP001230654"/>
    </source>
</evidence>
<keyword evidence="4" id="KW-1185">Reference proteome</keyword>
<organism evidence="3 4">
    <name type="scientific">Streptomyces rishiriensis</name>
    <dbReference type="NCBI Taxonomy" id="68264"/>
    <lineage>
        <taxon>Bacteria</taxon>
        <taxon>Bacillati</taxon>
        <taxon>Actinomycetota</taxon>
        <taxon>Actinomycetes</taxon>
        <taxon>Kitasatosporales</taxon>
        <taxon>Streptomycetaceae</taxon>
        <taxon>Streptomyces</taxon>
    </lineage>
</organism>
<evidence type="ECO:0000256" key="1">
    <source>
        <dbReference type="SAM" id="MobiDB-lite"/>
    </source>
</evidence>